<feature type="transmembrane region" description="Helical" evidence="10">
    <location>
        <begin position="357"/>
        <end position="384"/>
    </location>
</feature>
<sequence>MTPKKTTFSFWAYYLSIPILGVIVGLIGIVLTYVLHAVQHLAYGYSIHQMISNETFLQGVLNASPLRRLCVLALCGIIASLGWWLLARFASPIVSVAEAVKTRTMPVITTIVHAFLQIITIALGSPLGREAAPREMGALAAIQWEKKIGLSNKQTKILLACAAGGGLAAVYNVPLSGATYVLEVLLLTLSWEAVIPALVISTIAVVVSWIGLGNKPLYYFSTYHINYSLIIWSILTGPFFGAVAYFFIKATTEARKNAPQDKRLLIYPILNFLCIGFLAILFPALLGNGKSPVQLEFDDELTLTLSLILFVLRMIITWSSLRSGSKGGLLTPCLANGALMGVVLGGLWNFLSESNSLNAYALIGSTAFLAAAQKMPITAILLIFELTHIKFSFLVPLLFAVTGSATSFYFLNFYFEKKKKK</sequence>
<dbReference type="PATRIC" id="fig|45056.6.peg.251"/>
<evidence type="ECO:0000256" key="3">
    <source>
        <dbReference type="ARBA" id="ARBA00022692"/>
    </source>
</evidence>
<keyword evidence="9" id="KW-0407">Ion channel</keyword>
<keyword evidence="13" id="KW-1185">Reference proteome</keyword>
<feature type="transmembrane region" description="Helical" evidence="10">
    <location>
        <begin position="157"/>
        <end position="182"/>
    </location>
</feature>
<evidence type="ECO:0000256" key="1">
    <source>
        <dbReference type="ARBA" id="ARBA00004141"/>
    </source>
</evidence>
<dbReference type="Proteomes" id="UP000281170">
    <property type="component" value="Plasmid 11"/>
</dbReference>
<keyword evidence="6 10" id="KW-0472">Membrane</keyword>
<dbReference type="KEGG" id="ladl:NCTC12735_00841"/>
<dbReference type="InterPro" id="IPR014743">
    <property type="entry name" value="Cl-channel_core"/>
</dbReference>
<keyword evidence="8" id="KW-0868">Chloride</keyword>
<evidence type="ECO:0000313" key="13">
    <source>
        <dbReference type="Proteomes" id="UP000054859"/>
    </source>
</evidence>
<evidence type="ECO:0000256" key="6">
    <source>
        <dbReference type="ARBA" id="ARBA00023136"/>
    </source>
</evidence>
<keyword evidence="5" id="KW-0406">Ion transport</keyword>
<name>A0A0W0R3F7_9GAMM</name>
<feature type="transmembrane region" description="Helical" evidence="10">
    <location>
        <begin position="66"/>
        <end position="86"/>
    </location>
</feature>
<dbReference type="EMBL" id="LNKA01000001">
    <property type="protein sequence ID" value="KTC65587.1"/>
    <property type="molecule type" value="Genomic_DNA"/>
</dbReference>
<dbReference type="RefSeq" id="WP_058461337.1">
    <property type="nucleotide sequence ID" value="NZ_LNKA01000001.1"/>
</dbReference>
<evidence type="ECO:0000256" key="4">
    <source>
        <dbReference type="ARBA" id="ARBA00022989"/>
    </source>
</evidence>
<evidence type="ECO:0000256" key="2">
    <source>
        <dbReference type="ARBA" id="ARBA00022448"/>
    </source>
</evidence>
<dbReference type="CDD" id="cd01033">
    <property type="entry name" value="ClC_like"/>
    <property type="match status" value="1"/>
</dbReference>
<feature type="transmembrane region" description="Helical" evidence="10">
    <location>
        <begin position="107"/>
        <end position="127"/>
    </location>
</feature>
<dbReference type="PANTHER" id="PTHR43427:SF6">
    <property type="entry name" value="CHLORIDE CHANNEL PROTEIN CLC-E"/>
    <property type="match status" value="1"/>
</dbReference>
<dbReference type="PANTHER" id="PTHR43427">
    <property type="entry name" value="CHLORIDE CHANNEL PROTEIN CLC-E"/>
    <property type="match status" value="1"/>
</dbReference>
<evidence type="ECO:0000313" key="14">
    <source>
        <dbReference type="Proteomes" id="UP000281170"/>
    </source>
</evidence>
<feature type="transmembrane region" description="Helical" evidence="10">
    <location>
        <begin position="12"/>
        <end position="35"/>
    </location>
</feature>
<dbReference type="GO" id="GO:0005254">
    <property type="term" value="F:chloride channel activity"/>
    <property type="evidence" value="ECO:0007669"/>
    <property type="project" value="UniProtKB-KW"/>
</dbReference>
<dbReference type="InterPro" id="IPR050368">
    <property type="entry name" value="ClC-type_chloride_channel"/>
</dbReference>
<geneLocation type="plasmid" evidence="12 14">
    <name>11</name>
</geneLocation>
<dbReference type="InterPro" id="IPR001807">
    <property type="entry name" value="ClC"/>
</dbReference>
<dbReference type="STRING" id="45056.Lade_0245"/>
<keyword evidence="2" id="KW-0813">Transport</keyword>
<evidence type="ECO:0000256" key="5">
    <source>
        <dbReference type="ARBA" id="ARBA00023065"/>
    </source>
</evidence>
<dbReference type="EMBL" id="LR134420">
    <property type="protein sequence ID" value="VEH85216.1"/>
    <property type="molecule type" value="Genomic_DNA"/>
</dbReference>
<proteinExistence type="predicted"/>
<reference evidence="12 14" key="2">
    <citation type="submission" date="2018-12" db="EMBL/GenBank/DDBJ databases">
        <authorList>
            <consortium name="Pathogen Informatics"/>
        </authorList>
    </citation>
    <scope>NUCLEOTIDE SEQUENCE [LARGE SCALE GENOMIC DNA]</scope>
    <source>
        <strain evidence="12 14">NCTC12735</strain>
        <plasmid evidence="14">11</plasmid>
    </source>
</reference>
<keyword evidence="12" id="KW-0614">Plasmid</keyword>
<dbReference type="GO" id="GO:0034707">
    <property type="term" value="C:chloride channel complex"/>
    <property type="evidence" value="ECO:0007669"/>
    <property type="project" value="UniProtKB-KW"/>
</dbReference>
<feature type="transmembrane region" description="Helical" evidence="10">
    <location>
        <begin position="224"/>
        <end position="248"/>
    </location>
</feature>
<feature type="transmembrane region" description="Helical" evidence="10">
    <location>
        <begin position="391"/>
        <end position="415"/>
    </location>
</feature>
<keyword evidence="4 10" id="KW-1133">Transmembrane helix</keyword>
<evidence type="ECO:0000313" key="12">
    <source>
        <dbReference type="EMBL" id="VEH85216.1"/>
    </source>
</evidence>
<dbReference type="AlphaFoldDB" id="A0A0W0R3F7"/>
<evidence type="ECO:0000256" key="7">
    <source>
        <dbReference type="ARBA" id="ARBA00023173"/>
    </source>
</evidence>
<dbReference type="OrthoDB" id="3261015at2"/>
<feature type="transmembrane region" description="Helical" evidence="10">
    <location>
        <begin position="333"/>
        <end position="351"/>
    </location>
</feature>
<evidence type="ECO:0000256" key="9">
    <source>
        <dbReference type="ARBA" id="ARBA00023303"/>
    </source>
</evidence>
<keyword evidence="3 10" id="KW-0812">Transmembrane</keyword>
<evidence type="ECO:0000313" key="11">
    <source>
        <dbReference type="EMBL" id="KTC65587.1"/>
    </source>
</evidence>
<comment type="subcellular location">
    <subcellularLocation>
        <location evidence="1">Membrane</location>
        <topology evidence="1">Multi-pass membrane protein</topology>
    </subcellularLocation>
</comment>
<dbReference type="Pfam" id="PF00654">
    <property type="entry name" value="Voltage_CLC"/>
    <property type="match status" value="1"/>
</dbReference>
<feature type="transmembrane region" description="Helical" evidence="10">
    <location>
        <begin position="264"/>
        <end position="286"/>
    </location>
</feature>
<dbReference type="Gene3D" id="1.10.3080.10">
    <property type="entry name" value="Clc chloride channel"/>
    <property type="match status" value="1"/>
</dbReference>
<accession>A0A0W0R3F7</accession>
<feature type="transmembrane region" description="Helical" evidence="10">
    <location>
        <begin position="301"/>
        <end position="321"/>
    </location>
</feature>
<organism evidence="11 13">
    <name type="scientific">Legionella adelaidensis</name>
    <dbReference type="NCBI Taxonomy" id="45056"/>
    <lineage>
        <taxon>Bacteria</taxon>
        <taxon>Pseudomonadati</taxon>
        <taxon>Pseudomonadota</taxon>
        <taxon>Gammaproteobacteria</taxon>
        <taxon>Legionellales</taxon>
        <taxon>Legionellaceae</taxon>
        <taxon>Legionella</taxon>
    </lineage>
</organism>
<evidence type="ECO:0000256" key="10">
    <source>
        <dbReference type="SAM" id="Phobius"/>
    </source>
</evidence>
<keyword evidence="7" id="KW-0869">Chloride channel</keyword>
<evidence type="ECO:0000256" key="8">
    <source>
        <dbReference type="ARBA" id="ARBA00023214"/>
    </source>
</evidence>
<gene>
    <name evidence="12" type="primary">clcA_1</name>
    <name evidence="11" type="ORF">Lade_0245</name>
    <name evidence="12" type="ORF">NCTC12735_00841</name>
</gene>
<dbReference type="SUPFAM" id="SSF81340">
    <property type="entry name" value="Clc chloride channel"/>
    <property type="match status" value="1"/>
</dbReference>
<dbReference type="PRINTS" id="PR00762">
    <property type="entry name" value="CLCHANNEL"/>
</dbReference>
<feature type="transmembrane region" description="Helical" evidence="10">
    <location>
        <begin position="194"/>
        <end position="212"/>
    </location>
</feature>
<reference evidence="11 13" key="1">
    <citation type="submission" date="2015-11" db="EMBL/GenBank/DDBJ databases">
        <title>Identification of large and diverse effector repertoires of 38 Legionella species.</title>
        <authorList>
            <person name="Burstein D."/>
            <person name="Amaro F."/>
            <person name="Zusman T."/>
            <person name="Lifshitz Z."/>
            <person name="Cohen O."/>
            <person name="Gilbert J.A."/>
            <person name="Pupko T."/>
            <person name="Shuman H.A."/>
            <person name="Segal G."/>
        </authorList>
    </citation>
    <scope>NUCLEOTIDE SEQUENCE [LARGE SCALE GENOMIC DNA]</scope>
    <source>
        <strain evidence="11 13">1762-AUS-E</strain>
    </source>
</reference>
<dbReference type="Proteomes" id="UP000054859">
    <property type="component" value="Unassembled WGS sequence"/>
</dbReference>
<protein>
    <submittedName>
        <fullName evidence="11">Chloride channel protein (Voltage gated)</fullName>
    </submittedName>
</protein>